<keyword evidence="3" id="KW-1133">Transmembrane helix</keyword>
<evidence type="ECO:0000256" key="2">
    <source>
        <dbReference type="SAM" id="MobiDB-lite"/>
    </source>
</evidence>
<dbReference type="EMBL" id="QRVM01000001">
    <property type="protein sequence ID" value="RGS49390.1"/>
    <property type="molecule type" value="Genomic_DNA"/>
</dbReference>
<keyword evidence="3" id="KW-0472">Membrane</keyword>
<evidence type="ECO:0000256" key="1">
    <source>
        <dbReference type="SAM" id="Coils"/>
    </source>
</evidence>
<feature type="transmembrane region" description="Helical" evidence="3">
    <location>
        <begin position="160"/>
        <end position="180"/>
    </location>
</feature>
<keyword evidence="3" id="KW-0812">Transmembrane</keyword>
<reference evidence="4 5" key="1">
    <citation type="submission" date="2018-08" db="EMBL/GenBank/DDBJ databases">
        <title>A genome reference for cultivated species of the human gut microbiota.</title>
        <authorList>
            <person name="Zou Y."/>
            <person name="Xue W."/>
            <person name="Luo G."/>
        </authorList>
    </citation>
    <scope>NUCLEOTIDE SEQUENCE [LARGE SCALE GENOMIC DNA]</scope>
    <source>
        <strain evidence="4 5">AF22-10AC</strain>
    </source>
</reference>
<feature type="compositionally biased region" description="Basic and acidic residues" evidence="2">
    <location>
        <begin position="53"/>
        <end position="82"/>
    </location>
</feature>
<feature type="region of interest" description="Disordered" evidence="2">
    <location>
        <begin position="47"/>
        <end position="98"/>
    </location>
</feature>
<keyword evidence="1" id="KW-0175">Coiled coil</keyword>
<proteinExistence type="predicted"/>
<accession>A0A412JAJ5</accession>
<evidence type="ECO:0000313" key="5">
    <source>
        <dbReference type="Proteomes" id="UP000285274"/>
    </source>
</evidence>
<evidence type="ECO:0000313" key="4">
    <source>
        <dbReference type="EMBL" id="RGS49390.1"/>
    </source>
</evidence>
<dbReference type="Proteomes" id="UP000285274">
    <property type="component" value="Unassembled WGS sequence"/>
</dbReference>
<name>A0A412JAJ5_9FIRM</name>
<evidence type="ECO:0000256" key="3">
    <source>
        <dbReference type="SAM" id="Phobius"/>
    </source>
</evidence>
<feature type="region of interest" description="Disordered" evidence="2">
    <location>
        <begin position="122"/>
        <end position="155"/>
    </location>
</feature>
<dbReference type="RefSeq" id="WP_118318598.1">
    <property type="nucleotide sequence ID" value="NZ_QRVM01000001.1"/>
</dbReference>
<dbReference type="AlphaFoldDB" id="A0A412JAJ5"/>
<sequence length="427" mass="49065">MSKNDKNIDAYSKALLDKKTEYNEELKKPKEVHQMTEDERRLAEKTMSSALDMLRKERGQKTIAEEERLYEENKVDSQHMEDDFTTSSIENEQSSDALDLVHTMLQDMSNDDELLPSQVKKLKEKHEKKEKKEKKEKPKKEKEEEPKKKKSKKKKPMSKVTKIILGCILLGVAALGVYSYKVLVYDPQNIVSPAQQKTYDKLVSYADEYGDNMMSDAEKLELIDLNSGYKKLLDKQKTSINAYFKEQTGKSYTALLKEVKELQKTKEDVKLPAYQQIVGLLNSWDAKSDEEKMAVADMQSVYSSLSKSLKKEVDSLSKSKTGKDFIDLCKEQAELKTAAQEKAQQEEEQKKSENASKIQEYQASLNSLQQDYDTYAQYAQSLESDLANASDEDRSQIQSQIDTNNQMLYSLQQQIAYYQQQIAALQS</sequence>
<feature type="coiled-coil region" evidence="1">
    <location>
        <begin position="329"/>
        <end position="356"/>
    </location>
</feature>
<feature type="compositionally biased region" description="Polar residues" evidence="2">
    <location>
        <begin position="85"/>
        <end position="96"/>
    </location>
</feature>
<protein>
    <submittedName>
        <fullName evidence="4">Uncharacterized protein</fullName>
    </submittedName>
</protein>
<organism evidence="4 5">
    <name type="scientific">Holdemanella biformis</name>
    <dbReference type="NCBI Taxonomy" id="1735"/>
    <lineage>
        <taxon>Bacteria</taxon>
        <taxon>Bacillati</taxon>
        <taxon>Bacillota</taxon>
        <taxon>Erysipelotrichia</taxon>
        <taxon>Erysipelotrichales</taxon>
        <taxon>Erysipelotrichaceae</taxon>
        <taxon>Holdemanella</taxon>
    </lineage>
</organism>
<gene>
    <name evidence="4" type="ORF">DWX92_00200</name>
</gene>
<feature type="compositionally biased region" description="Basic residues" evidence="2">
    <location>
        <begin position="122"/>
        <end position="132"/>
    </location>
</feature>
<comment type="caution">
    <text evidence="4">The sequence shown here is derived from an EMBL/GenBank/DDBJ whole genome shotgun (WGS) entry which is preliminary data.</text>
</comment>
<feature type="compositionally biased region" description="Basic and acidic residues" evidence="2">
    <location>
        <begin position="133"/>
        <end position="147"/>
    </location>
</feature>